<reference evidence="8" key="1">
    <citation type="journal article" date="2023" name="Commun. Biol.">
        <title>Genome analysis of Parmales, the sister group of diatoms, reveals the evolutionary specialization of diatoms from phago-mixotrophs to photoautotrophs.</title>
        <authorList>
            <person name="Ban H."/>
            <person name="Sato S."/>
            <person name="Yoshikawa S."/>
            <person name="Yamada K."/>
            <person name="Nakamura Y."/>
            <person name="Ichinomiya M."/>
            <person name="Sato N."/>
            <person name="Blanc-Mathieu R."/>
            <person name="Endo H."/>
            <person name="Kuwata A."/>
            <person name="Ogata H."/>
        </authorList>
    </citation>
    <scope>NUCLEOTIDE SEQUENCE [LARGE SCALE GENOMIC DNA]</scope>
    <source>
        <strain evidence="8">NIES 3700</strain>
    </source>
</reference>
<comment type="similarity">
    <text evidence="1">Belongs to the WD repeat EIPR1 family.</text>
</comment>
<keyword evidence="2 4" id="KW-0853">WD repeat</keyword>
<dbReference type="PANTHER" id="PTHR14205">
    <property type="entry name" value="WD-REPEAT PROTEIN"/>
    <property type="match status" value="1"/>
</dbReference>
<evidence type="ECO:0000256" key="3">
    <source>
        <dbReference type="ARBA" id="ARBA00022737"/>
    </source>
</evidence>
<dbReference type="Pfam" id="PF23609">
    <property type="entry name" value="Beta-prop_EIPR1"/>
    <property type="match status" value="1"/>
</dbReference>
<comment type="caution">
    <text evidence="7">The sequence shown here is derived from an EMBL/GenBank/DDBJ whole genome shotgun (WGS) entry which is preliminary data.</text>
</comment>
<dbReference type="InterPro" id="IPR059104">
    <property type="entry name" value="Beta-prop_EIPR1-like"/>
</dbReference>
<dbReference type="AlphaFoldDB" id="A0A9W6ZIP9"/>
<evidence type="ECO:0000256" key="2">
    <source>
        <dbReference type="ARBA" id="ARBA00022574"/>
    </source>
</evidence>
<protein>
    <recommendedName>
        <fullName evidence="6">EIPR1-like beta-propeller domain-containing protein</fullName>
    </recommendedName>
</protein>
<dbReference type="Gene3D" id="2.130.10.10">
    <property type="entry name" value="YVTN repeat-like/Quinoprotein amine dehydrogenase"/>
    <property type="match status" value="1"/>
</dbReference>
<dbReference type="GO" id="GO:0016567">
    <property type="term" value="P:protein ubiquitination"/>
    <property type="evidence" value="ECO:0007669"/>
    <property type="project" value="TreeGrafter"/>
</dbReference>
<evidence type="ECO:0000256" key="1">
    <source>
        <dbReference type="ARBA" id="ARBA00005672"/>
    </source>
</evidence>
<dbReference type="InterPro" id="IPR036322">
    <property type="entry name" value="WD40_repeat_dom_sf"/>
</dbReference>
<dbReference type="InterPro" id="IPR015943">
    <property type="entry name" value="WD40/YVTN_repeat-like_dom_sf"/>
</dbReference>
<keyword evidence="3" id="KW-0677">Repeat</keyword>
<dbReference type="SUPFAM" id="SSF50978">
    <property type="entry name" value="WD40 repeat-like"/>
    <property type="match status" value="1"/>
</dbReference>
<evidence type="ECO:0000313" key="8">
    <source>
        <dbReference type="Proteomes" id="UP001165122"/>
    </source>
</evidence>
<proteinExistence type="inferred from homology"/>
<feature type="repeat" description="WD" evidence="4">
    <location>
        <begin position="252"/>
        <end position="281"/>
    </location>
</feature>
<organism evidence="7 8">
    <name type="scientific">Triparma laevis f. longispina</name>
    <dbReference type="NCBI Taxonomy" id="1714387"/>
    <lineage>
        <taxon>Eukaryota</taxon>
        <taxon>Sar</taxon>
        <taxon>Stramenopiles</taxon>
        <taxon>Ochrophyta</taxon>
        <taxon>Bolidophyceae</taxon>
        <taxon>Parmales</taxon>
        <taxon>Triparmaceae</taxon>
        <taxon>Triparma</taxon>
    </lineage>
</organism>
<dbReference type="OrthoDB" id="196957at2759"/>
<accession>A0A9W6ZIP9</accession>
<evidence type="ECO:0000256" key="4">
    <source>
        <dbReference type="PROSITE-ProRule" id="PRU00221"/>
    </source>
</evidence>
<evidence type="ECO:0000313" key="7">
    <source>
        <dbReference type="EMBL" id="GMH55122.1"/>
    </source>
</evidence>
<dbReference type="PROSITE" id="PS50082">
    <property type="entry name" value="WD_REPEATS_2"/>
    <property type="match status" value="2"/>
</dbReference>
<dbReference type="InterPro" id="IPR040323">
    <property type="entry name" value="EIPR1"/>
</dbReference>
<keyword evidence="8" id="KW-1185">Reference proteome</keyword>
<gene>
    <name evidence="7" type="ORF">TrLO_g5809</name>
</gene>
<dbReference type="PANTHER" id="PTHR14205:SF15">
    <property type="entry name" value="EARP AND GARP COMPLEX-INTERACTING PROTEIN 1"/>
    <property type="match status" value="1"/>
</dbReference>
<dbReference type="Proteomes" id="UP001165122">
    <property type="component" value="Unassembled WGS sequence"/>
</dbReference>
<feature type="domain" description="EIPR1-like beta-propeller" evidence="6">
    <location>
        <begin position="175"/>
        <end position="322"/>
    </location>
</feature>
<feature type="region of interest" description="Disordered" evidence="5">
    <location>
        <begin position="120"/>
        <end position="149"/>
    </location>
</feature>
<name>A0A9W6ZIP9_9STRA</name>
<feature type="compositionally biased region" description="Low complexity" evidence="5">
    <location>
        <begin position="130"/>
        <end position="143"/>
    </location>
</feature>
<evidence type="ECO:0000256" key="5">
    <source>
        <dbReference type="SAM" id="MobiDB-lite"/>
    </source>
</evidence>
<feature type="repeat" description="WD" evidence="4">
    <location>
        <begin position="290"/>
        <end position="324"/>
    </location>
</feature>
<dbReference type="SMART" id="SM00320">
    <property type="entry name" value="WD40"/>
    <property type="match status" value="5"/>
</dbReference>
<evidence type="ECO:0000259" key="6">
    <source>
        <dbReference type="Pfam" id="PF23609"/>
    </source>
</evidence>
<dbReference type="EMBL" id="BRXW01000441">
    <property type="protein sequence ID" value="GMH55122.1"/>
    <property type="molecule type" value="Genomic_DNA"/>
</dbReference>
<dbReference type="InterPro" id="IPR001680">
    <property type="entry name" value="WD40_rpt"/>
</dbReference>
<sequence length="396" mass="43103">MFSTSESTYSLPPPISCLDAITCNENVHGFLFASAAIVREGGKKNAVHVLTFSEETNTLSAPHPPLALPNSTEAVSLHCLEECRPNTTDPDIAMVLRDSEGYSASLFTLTGCGKSLEEVEDDLEDDTRQRSISNSSTSSQISSADPPSTELTTLWDVTKSEVPLNTCALHASNSKNLLVSSTQTLQIYDVEAQKQSWSAPRVLSENYNLTSLSSDPHDSNMVTCTIGRDLMTFDLREENAVNVIEGADAYGVTCGDYNPNRPHVFVSGGEDGLVKIWDFRSPSPPPLLTLLSHTHHLTSVSYNRFHDQLLSTSGTDGKTHLWRVGSVSSAPLLELDDDEFQKGASDKLVQSSVDQESGCVGIAWSKCDAWVYAGVEWDGSVIVNHVPSEEKYKILL</sequence>